<evidence type="ECO:0000313" key="2">
    <source>
        <dbReference type="EMBL" id="QCT69857.1"/>
    </source>
</evidence>
<reference evidence="2 3" key="1">
    <citation type="submission" date="2018-05" db="EMBL/GenBank/DDBJ databases">
        <title>Genome comparison of Eubacterium sp.</title>
        <authorList>
            <person name="Feng Y."/>
            <person name="Sanchez-Andrea I."/>
            <person name="Stams A.J.M."/>
            <person name="De Vos W.M."/>
        </authorList>
    </citation>
    <scope>NUCLEOTIDE SEQUENCE [LARGE SCALE GENOMIC DNA]</scope>
    <source>
        <strain evidence="2 3">YI</strain>
    </source>
</reference>
<proteinExistence type="predicted"/>
<sequence length="105" mass="12735">MKSYEVIVTDAAQKDIERIWRYIRTELLEPEAAKAFRKKLKSEILKLGQMPARHSAYKKEPWAKRGLRFFKTGHFLTFFIILESERQVYVLRTVYEKRNLDDMWH</sequence>
<dbReference type="Proteomes" id="UP000218387">
    <property type="component" value="Chromosome"/>
</dbReference>
<dbReference type="KEGG" id="emt:CPZ25_000565"/>
<organism evidence="2 3">
    <name type="scientific">Eubacterium maltosivorans</name>
    <dbReference type="NCBI Taxonomy" id="2041044"/>
    <lineage>
        <taxon>Bacteria</taxon>
        <taxon>Bacillati</taxon>
        <taxon>Bacillota</taxon>
        <taxon>Clostridia</taxon>
        <taxon>Eubacteriales</taxon>
        <taxon>Eubacteriaceae</taxon>
        <taxon>Eubacterium</taxon>
    </lineage>
</organism>
<name>A0A4P9C3I6_EUBML</name>
<protein>
    <submittedName>
        <fullName evidence="2">Type II toxin-antitoxin system RelE/ParE family toxin</fullName>
    </submittedName>
</protein>
<dbReference type="EMBL" id="CP029487">
    <property type="protein sequence ID" value="QCT69857.1"/>
    <property type="molecule type" value="Genomic_DNA"/>
</dbReference>
<gene>
    <name evidence="2" type="ORF">CPZ25_000565</name>
</gene>
<dbReference type="Pfam" id="PF05016">
    <property type="entry name" value="ParE_toxin"/>
    <property type="match status" value="1"/>
</dbReference>
<keyword evidence="1" id="KW-1277">Toxin-antitoxin system</keyword>
<evidence type="ECO:0000313" key="3">
    <source>
        <dbReference type="Proteomes" id="UP000218387"/>
    </source>
</evidence>
<dbReference type="InterPro" id="IPR035093">
    <property type="entry name" value="RelE/ParE_toxin_dom_sf"/>
</dbReference>
<evidence type="ECO:0000256" key="1">
    <source>
        <dbReference type="ARBA" id="ARBA00022649"/>
    </source>
</evidence>
<accession>A0A4P9C3I6</accession>
<dbReference type="AlphaFoldDB" id="A0A4P9C3I6"/>
<keyword evidence="3" id="KW-1185">Reference proteome</keyword>
<dbReference type="RefSeq" id="WP_058695112.1">
    <property type="nucleotide sequence ID" value="NZ_CABJDW020000004.1"/>
</dbReference>
<dbReference type="Gene3D" id="3.30.2310.20">
    <property type="entry name" value="RelE-like"/>
    <property type="match status" value="1"/>
</dbReference>
<dbReference type="InterPro" id="IPR007712">
    <property type="entry name" value="RelE/ParE_toxin"/>
</dbReference>